<dbReference type="eggNOG" id="COG2919">
    <property type="taxonomic scope" value="Bacteria"/>
</dbReference>
<organism evidence="1 2">
    <name type="scientific">Asaia bogorensis</name>
    <dbReference type="NCBI Taxonomy" id="91915"/>
    <lineage>
        <taxon>Bacteria</taxon>
        <taxon>Pseudomonadati</taxon>
        <taxon>Pseudomonadota</taxon>
        <taxon>Alphaproteobacteria</taxon>
        <taxon>Acetobacterales</taxon>
        <taxon>Acetobacteraceae</taxon>
        <taxon>Asaia</taxon>
    </lineage>
</organism>
<reference evidence="1 2" key="1">
    <citation type="journal article" date="2014" name="Genome Biol. Evol.">
        <title>Acetic acid bacteria genomes reveal functional traits for adaptation to life in insect guts.</title>
        <authorList>
            <person name="Chouaia B."/>
            <person name="Gaiarsa S."/>
            <person name="Crotti E."/>
            <person name="Comandatore F."/>
            <person name="Degli Esposti M."/>
            <person name="Ricci I."/>
            <person name="Alma A."/>
            <person name="Favia G."/>
            <person name="Bandi C."/>
            <person name="Daffonchio D."/>
        </authorList>
    </citation>
    <scope>NUCLEOTIDE SEQUENCE [LARGE SCALE GENOMIC DNA]</scope>
    <source>
        <strain evidence="1 2">SF2.1</strain>
    </source>
</reference>
<dbReference type="InterPro" id="IPR007060">
    <property type="entry name" value="FtsL/DivIC"/>
</dbReference>
<evidence type="ECO:0008006" key="3">
    <source>
        <dbReference type="Google" id="ProtNLM"/>
    </source>
</evidence>
<proteinExistence type="predicted"/>
<comment type="caution">
    <text evidence="1">The sequence shown here is derived from an EMBL/GenBank/DDBJ whole genome shotgun (WGS) entry which is preliminary data.</text>
</comment>
<dbReference type="AlphaFoldDB" id="A0A060QKG2"/>
<sequence length="109" mass="12390">MQIVRAIRRFVRAVVPPALFLGLTAYFGWNALQGDHGIKAYHQQLNLMDQALQAQKDADAEQAVWKRRIGSLNERALDADMLDERSRAMLNLARNGDTVIPYGPHEKLY</sequence>
<dbReference type="EMBL" id="CBLX010000009">
    <property type="protein sequence ID" value="CDG39422.1"/>
    <property type="molecule type" value="Genomic_DNA"/>
</dbReference>
<evidence type="ECO:0000313" key="1">
    <source>
        <dbReference type="EMBL" id="CDG39422.1"/>
    </source>
</evidence>
<evidence type="ECO:0000313" key="2">
    <source>
        <dbReference type="Proteomes" id="UP000027583"/>
    </source>
</evidence>
<dbReference type="RefSeq" id="WP_023977386.1">
    <property type="nucleotide sequence ID" value="NZ_CBLX010000009.1"/>
</dbReference>
<reference evidence="1 2" key="2">
    <citation type="journal article" date="2014" name="PLoS ONE">
        <title>Evolution of mitochondria reconstructed from the energy metabolism of living bacteria.</title>
        <authorList>
            <person name="Degli Esposti M."/>
            <person name="Chouaia B."/>
            <person name="Comandatore F."/>
            <person name="Crotti E."/>
            <person name="Sassera D."/>
            <person name="Lievens P.M."/>
            <person name="Daffonchio D."/>
            <person name="Bandi C."/>
        </authorList>
    </citation>
    <scope>NUCLEOTIDE SEQUENCE [LARGE SCALE GENOMIC DNA]</scope>
    <source>
        <strain evidence="1 2">SF2.1</strain>
    </source>
</reference>
<dbReference type="Proteomes" id="UP000027583">
    <property type="component" value="Unassembled WGS sequence"/>
</dbReference>
<name>A0A060QKG2_9PROT</name>
<protein>
    <recommendedName>
        <fullName evidence="3">Septation inhibitor protein</fullName>
    </recommendedName>
</protein>
<accession>A0A060QKG2</accession>
<gene>
    <name evidence="1" type="ORF">ASAP_1377</name>
</gene>
<dbReference type="Pfam" id="PF04977">
    <property type="entry name" value="DivIC"/>
    <property type="match status" value="1"/>
</dbReference>